<dbReference type="RefSeq" id="WP_223465164.1">
    <property type="nucleotide sequence ID" value="NZ_JAFBIL020000001.1"/>
</dbReference>
<dbReference type="SUPFAM" id="SSF55729">
    <property type="entry name" value="Acyl-CoA N-acyltransferases (Nat)"/>
    <property type="match status" value="1"/>
</dbReference>
<gene>
    <name evidence="2" type="ORF">I4X03_002665</name>
</gene>
<name>A0ABS7SJF7_9BURK</name>
<evidence type="ECO:0000259" key="1">
    <source>
        <dbReference type="PROSITE" id="PS51186"/>
    </source>
</evidence>
<dbReference type="Pfam" id="PF13673">
    <property type="entry name" value="Acetyltransf_10"/>
    <property type="match status" value="1"/>
</dbReference>
<feature type="domain" description="N-acetyltransferase" evidence="1">
    <location>
        <begin position="7"/>
        <end position="150"/>
    </location>
</feature>
<sequence>MTEWQWSSFADLPNTDLYELLAQRQNVFVLEQQCLYPDLDGYDQDAWHLLGWKIIDGKRQLAASLRVIAPGVKYTEMSIGRVLSTSVARGTGVGRELLVEGIARAEQLYPGHRLRIGAQQYLEAFYASFGFRTVSAPYDEDGIMHVEMLR</sequence>
<dbReference type="Gene3D" id="3.40.630.30">
    <property type="match status" value="1"/>
</dbReference>
<keyword evidence="2" id="KW-0012">Acyltransferase</keyword>
<dbReference type="InterPro" id="IPR000182">
    <property type="entry name" value="GNAT_dom"/>
</dbReference>
<organism evidence="2 3">
    <name type="scientific">Massilia soli</name>
    <dbReference type="NCBI Taxonomy" id="2792854"/>
    <lineage>
        <taxon>Bacteria</taxon>
        <taxon>Pseudomonadati</taxon>
        <taxon>Pseudomonadota</taxon>
        <taxon>Betaproteobacteria</taxon>
        <taxon>Burkholderiales</taxon>
        <taxon>Oxalobacteraceae</taxon>
        <taxon>Telluria group</taxon>
        <taxon>Massilia</taxon>
    </lineage>
</organism>
<proteinExistence type="predicted"/>
<dbReference type="EMBL" id="JAFBIL020000001">
    <property type="protein sequence ID" value="MBZ2206157.1"/>
    <property type="molecule type" value="Genomic_DNA"/>
</dbReference>
<dbReference type="EC" id="2.3.1.-" evidence="2"/>
<dbReference type="GO" id="GO:0016746">
    <property type="term" value="F:acyltransferase activity"/>
    <property type="evidence" value="ECO:0007669"/>
    <property type="project" value="UniProtKB-KW"/>
</dbReference>
<keyword evidence="2" id="KW-0808">Transferase</keyword>
<dbReference type="Proteomes" id="UP000809349">
    <property type="component" value="Unassembled WGS sequence"/>
</dbReference>
<evidence type="ECO:0000313" key="2">
    <source>
        <dbReference type="EMBL" id="MBZ2206157.1"/>
    </source>
</evidence>
<reference evidence="2 3" key="1">
    <citation type="submission" date="2021-01" db="EMBL/GenBank/DDBJ databases">
        <authorList>
            <person name="Ruan W."/>
            <person name="Khan S.A."/>
            <person name="Jeon C.O."/>
        </authorList>
    </citation>
    <scope>NUCLEOTIDE SEQUENCE [LARGE SCALE GENOMIC DNA]</scope>
    <source>
        <strain evidence="2 3">R798</strain>
    </source>
</reference>
<reference evidence="2 3" key="2">
    <citation type="submission" date="2021-08" db="EMBL/GenBank/DDBJ databases">
        <title>Massilia sp. R798.</title>
        <authorList>
            <person name="Baek J.H."/>
            <person name="Jung H.S."/>
            <person name="Kim K.R."/>
            <person name="Jeon C.O."/>
        </authorList>
    </citation>
    <scope>NUCLEOTIDE SEQUENCE [LARGE SCALE GENOMIC DNA]</scope>
    <source>
        <strain evidence="2 3">R798</strain>
    </source>
</reference>
<comment type="caution">
    <text evidence="2">The sequence shown here is derived from an EMBL/GenBank/DDBJ whole genome shotgun (WGS) entry which is preliminary data.</text>
</comment>
<accession>A0ABS7SJF7</accession>
<dbReference type="PROSITE" id="PS51186">
    <property type="entry name" value="GNAT"/>
    <property type="match status" value="1"/>
</dbReference>
<protein>
    <submittedName>
        <fullName evidence="2">GNAT family N-acetyltransferase</fullName>
        <ecNumber evidence="2">2.3.1.-</ecNumber>
    </submittedName>
</protein>
<evidence type="ECO:0000313" key="3">
    <source>
        <dbReference type="Proteomes" id="UP000809349"/>
    </source>
</evidence>
<dbReference type="InterPro" id="IPR016181">
    <property type="entry name" value="Acyl_CoA_acyltransferase"/>
</dbReference>
<keyword evidence="3" id="KW-1185">Reference proteome</keyword>